<feature type="transmembrane region" description="Helical" evidence="3">
    <location>
        <begin position="16"/>
        <end position="36"/>
    </location>
</feature>
<dbReference type="InterPro" id="IPR016024">
    <property type="entry name" value="ARM-type_fold"/>
</dbReference>
<evidence type="ECO:0000313" key="7">
    <source>
        <dbReference type="Proteomes" id="UP000327179"/>
    </source>
</evidence>
<evidence type="ECO:0000259" key="4">
    <source>
        <dbReference type="Pfam" id="PF09699"/>
    </source>
</evidence>
<dbReference type="Gene3D" id="1.10.1130.10">
    <property type="entry name" value="Flavocytochrome C3, Chain A"/>
    <property type="match status" value="2"/>
</dbReference>
<dbReference type="Proteomes" id="UP000327179">
    <property type="component" value="Chromosome"/>
</dbReference>
<evidence type="ECO:0008006" key="8">
    <source>
        <dbReference type="Google" id="ProtNLM"/>
    </source>
</evidence>
<evidence type="ECO:0000256" key="1">
    <source>
        <dbReference type="ARBA" id="ARBA00022729"/>
    </source>
</evidence>
<keyword evidence="3" id="KW-1133">Transmembrane helix</keyword>
<dbReference type="Gene3D" id="1.25.40.10">
    <property type="entry name" value="Tetratricopeptide repeat domain"/>
    <property type="match status" value="1"/>
</dbReference>
<organism evidence="6 7">
    <name type="scientific">Metapseudomonas lalkuanensis</name>
    <dbReference type="NCBI Taxonomy" id="2604832"/>
    <lineage>
        <taxon>Bacteria</taxon>
        <taxon>Pseudomonadati</taxon>
        <taxon>Pseudomonadota</taxon>
        <taxon>Gammaproteobacteria</taxon>
        <taxon>Pseudomonadales</taxon>
        <taxon>Pseudomonadaceae</taxon>
        <taxon>Metapseudomonas</taxon>
    </lineage>
</organism>
<keyword evidence="7" id="KW-1185">Reference proteome</keyword>
<protein>
    <recommendedName>
        <fullName evidence="8">Tetratricopeptide repeat protein</fullName>
    </recommendedName>
</protein>
<dbReference type="Pfam" id="PF13432">
    <property type="entry name" value="TPR_16"/>
    <property type="match status" value="1"/>
</dbReference>
<dbReference type="InterPro" id="IPR011990">
    <property type="entry name" value="TPR-like_helical_dom_sf"/>
</dbReference>
<evidence type="ECO:0000259" key="5">
    <source>
        <dbReference type="Pfam" id="PF13435"/>
    </source>
</evidence>
<keyword evidence="3" id="KW-0812">Transmembrane</keyword>
<dbReference type="GO" id="GO:0016491">
    <property type="term" value="F:oxidoreductase activity"/>
    <property type="evidence" value="ECO:0007669"/>
    <property type="project" value="TreeGrafter"/>
</dbReference>
<name>A0A5J6QSR9_9GAMM</name>
<evidence type="ECO:0000256" key="3">
    <source>
        <dbReference type="SAM" id="Phobius"/>
    </source>
</evidence>
<evidence type="ECO:0000256" key="2">
    <source>
        <dbReference type="PROSITE-ProRule" id="PRU00339"/>
    </source>
</evidence>
<gene>
    <name evidence="6" type="ORF">FXN65_26670</name>
</gene>
<dbReference type="SMART" id="SM00028">
    <property type="entry name" value="TPR"/>
    <property type="match status" value="2"/>
</dbReference>
<feature type="domain" description="Doubled CXXCH motif" evidence="4">
    <location>
        <begin position="324"/>
        <end position="354"/>
    </location>
</feature>
<dbReference type="RefSeq" id="WP_151138194.1">
    <property type="nucleotide sequence ID" value="NZ_CP043311.1"/>
</dbReference>
<dbReference type="AlphaFoldDB" id="A0A5J6QSR9"/>
<dbReference type="PANTHER" id="PTHR35038:SF8">
    <property type="entry name" value="C-TYPE POLYHEME CYTOCHROME OMCC"/>
    <property type="match status" value="1"/>
</dbReference>
<reference evidence="6 7" key="1">
    <citation type="submission" date="2019-08" db="EMBL/GenBank/DDBJ databases">
        <title>Whole-genome Sequencing of e-waste polymer degrading bacterium Pseudomonas sp. strain PE08.</title>
        <authorList>
            <person name="Kirdat K."/>
            <person name="Debbarma P."/>
            <person name="Narawade N."/>
            <person name="Suyal D."/>
            <person name="Thorat V."/>
            <person name="Shouche Y."/>
            <person name="Goel R."/>
            <person name="Yadav A."/>
        </authorList>
    </citation>
    <scope>NUCLEOTIDE SEQUENCE [LARGE SCALE GENOMIC DNA]</scope>
    <source>
        <strain evidence="6 7">PE08</strain>
    </source>
</reference>
<dbReference type="InterPro" id="IPR010177">
    <property type="entry name" value="Paired_CXXCH_1"/>
</dbReference>
<dbReference type="InterPro" id="IPR023155">
    <property type="entry name" value="Cyt_c-552/4"/>
</dbReference>
<dbReference type="SUPFAM" id="SSF48452">
    <property type="entry name" value="TPR-like"/>
    <property type="match status" value="1"/>
</dbReference>
<keyword evidence="1" id="KW-0732">Signal</keyword>
<feature type="repeat" description="TPR" evidence="2">
    <location>
        <begin position="661"/>
        <end position="694"/>
    </location>
</feature>
<keyword evidence="3" id="KW-0472">Membrane</keyword>
<dbReference type="InterPro" id="IPR036280">
    <property type="entry name" value="Multihaem_cyt_sf"/>
</dbReference>
<dbReference type="SUPFAM" id="SSF48371">
    <property type="entry name" value="ARM repeat"/>
    <property type="match status" value="1"/>
</dbReference>
<dbReference type="KEGG" id="plal:FXN65_26670"/>
<dbReference type="SUPFAM" id="SSF48695">
    <property type="entry name" value="Multiheme cytochromes"/>
    <property type="match status" value="1"/>
</dbReference>
<feature type="domain" description="Cytochrome c-552/4" evidence="5">
    <location>
        <begin position="191"/>
        <end position="231"/>
    </location>
</feature>
<accession>A0A5J6QSR9</accession>
<dbReference type="Pfam" id="PF13435">
    <property type="entry name" value="Cytochrome_C554"/>
    <property type="match status" value="2"/>
</dbReference>
<sequence length="768" mass="85141">MSKHHKIAPPKPVRRPVYPVLAALLLLIGLGVWLYLKGGSGTQPDKLPSQAGNQTASMVDEGQCAGCHARQANDWRGSHHQLAMQEATDASVLGDFNDVTFQGEGETTRFFRKEGGFWVNTPGANGKPADFRVAYAFGVAPLQQYLIEIPGGRLQALGVAWDVDKRAWFHLYPGQGVDFRNPLHWSRPQQNANFMCVECHTTGFKRNYDPAADRFSSQWNSLGVGCQACHGPASGHLDWAAKKLDAANAGFAIDLSGTNRIRAVETCARCHSRRAPLDDGHHQENRLMDDYLPSALTRELYELDGKIKDEVFEYGSFAQSRMFAKGLRCSTCHNPHSTALEVPGNGLCLQCHNPSGKTGISGIDGKGLKAKDYDNPEHHHHPQGQAGSQCVDCHMPGKSFMVNDYRHDHGFTLPNPARALRLGTSDACLGCHRDQSGDRVAEQFRLWYGEAKADAPRYDESLWLIRNGRPGASRALYQQLEIRELPAIRRATLLAELPAYPSERALKAAARDLTHPAPQVRLAAIRAVAALVPPEQRRNLLAPLLTDPVRGVRITAAHELLGLRATGLGNYEKTWDKAIAEYEAVQLKLQERAEANLNLALLYQANGRGDAVESRLRTALQRDPEFLPALVALVQWLDGNFRWEEGRALLDRGLKEHPQSALLQHANGLMLVRKGDLPAALEAFAEAVRLEPQNSQYDYVYAVALHDSGQLETACHRLEELLERDAANREARLALISYWREAGQMQKVQALLAELEQQNPDDPALRRE</sequence>
<feature type="domain" description="Cytochrome c-552/4" evidence="5">
    <location>
        <begin position="63"/>
        <end position="88"/>
    </location>
</feature>
<dbReference type="InterPro" id="IPR051829">
    <property type="entry name" value="Multiheme_Cytochr_ET"/>
</dbReference>
<proteinExistence type="predicted"/>
<dbReference type="Pfam" id="PF09699">
    <property type="entry name" value="Paired_CXXCH_1"/>
    <property type="match status" value="1"/>
</dbReference>
<keyword evidence="2" id="KW-0802">TPR repeat</keyword>
<dbReference type="InterPro" id="IPR019734">
    <property type="entry name" value="TPR_rpt"/>
</dbReference>
<dbReference type="PROSITE" id="PS50005">
    <property type="entry name" value="TPR"/>
    <property type="match status" value="1"/>
</dbReference>
<evidence type="ECO:0000313" key="6">
    <source>
        <dbReference type="EMBL" id="QEY65467.1"/>
    </source>
</evidence>
<dbReference type="PANTHER" id="PTHR35038">
    <property type="entry name" value="DISSIMILATORY SULFITE REDUCTASE SIRA"/>
    <property type="match status" value="1"/>
</dbReference>
<dbReference type="EMBL" id="CP043311">
    <property type="protein sequence ID" value="QEY65467.1"/>
    <property type="molecule type" value="Genomic_DNA"/>
</dbReference>